<organism evidence="7 8">
    <name type="scientific">Thamnocephalis sphaerospora</name>
    <dbReference type="NCBI Taxonomy" id="78915"/>
    <lineage>
        <taxon>Eukaryota</taxon>
        <taxon>Fungi</taxon>
        <taxon>Fungi incertae sedis</taxon>
        <taxon>Zoopagomycota</taxon>
        <taxon>Zoopagomycotina</taxon>
        <taxon>Zoopagomycetes</taxon>
        <taxon>Zoopagales</taxon>
        <taxon>Sigmoideomycetaceae</taxon>
        <taxon>Thamnocephalis</taxon>
    </lineage>
</organism>
<dbReference type="SUPFAM" id="SSF48371">
    <property type="entry name" value="ARM repeat"/>
    <property type="match status" value="1"/>
</dbReference>
<dbReference type="PANTHER" id="PTHR10698">
    <property type="entry name" value="V-TYPE PROTON ATPASE SUBUNIT H"/>
    <property type="match status" value="1"/>
</dbReference>
<evidence type="ECO:0000313" key="8">
    <source>
        <dbReference type="Proteomes" id="UP000271241"/>
    </source>
</evidence>
<reference evidence="8" key="1">
    <citation type="journal article" date="2018" name="Nat. Microbiol.">
        <title>Leveraging single-cell genomics to expand the fungal tree of life.</title>
        <authorList>
            <person name="Ahrendt S.R."/>
            <person name="Quandt C.A."/>
            <person name="Ciobanu D."/>
            <person name="Clum A."/>
            <person name="Salamov A."/>
            <person name="Andreopoulos B."/>
            <person name="Cheng J.F."/>
            <person name="Woyke T."/>
            <person name="Pelin A."/>
            <person name="Henrissat B."/>
            <person name="Reynolds N.K."/>
            <person name="Benny G.L."/>
            <person name="Smith M.E."/>
            <person name="James T.Y."/>
            <person name="Grigoriev I.V."/>
        </authorList>
    </citation>
    <scope>NUCLEOTIDE SEQUENCE [LARGE SCALE GENOMIC DNA]</scope>
    <source>
        <strain evidence="8">RSA 1356</strain>
    </source>
</reference>
<dbReference type="AlphaFoldDB" id="A0A4P9XXL7"/>
<comment type="similarity">
    <text evidence="1 5">Belongs to the V-ATPase H subunit family.</text>
</comment>
<dbReference type="Proteomes" id="UP000271241">
    <property type="component" value="Unassembled WGS sequence"/>
</dbReference>
<evidence type="ECO:0000256" key="2">
    <source>
        <dbReference type="ARBA" id="ARBA00022448"/>
    </source>
</evidence>
<dbReference type="InterPro" id="IPR011987">
    <property type="entry name" value="ATPase_V1-cplx_hsu_C"/>
</dbReference>
<dbReference type="InterPro" id="IPR016024">
    <property type="entry name" value="ARM-type_fold"/>
</dbReference>
<dbReference type="InterPro" id="IPR004908">
    <property type="entry name" value="ATPase_V1-cplx_hsu"/>
</dbReference>
<comment type="subunit">
    <text evidence="5">V-ATPase is a heteromultimeric enzyme made up of two complexes: the ATP-hydrolytic V1 complex and the proton translocation V0 complex.</text>
</comment>
<dbReference type="Pfam" id="PF11698">
    <property type="entry name" value="V-ATPase_H_C"/>
    <property type="match status" value="1"/>
</dbReference>
<protein>
    <recommendedName>
        <fullName evidence="5">V-type proton ATPase subunit H</fullName>
    </recommendedName>
</protein>
<dbReference type="GO" id="GO:0000221">
    <property type="term" value="C:vacuolar proton-transporting V-type ATPase, V1 domain"/>
    <property type="evidence" value="ECO:0007669"/>
    <property type="project" value="UniProtKB-UniRule"/>
</dbReference>
<dbReference type="Gene3D" id="1.25.40.150">
    <property type="entry name" value="V-type ATPase, subunit H, C-terminal domain"/>
    <property type="match status" value="1"/>
</dbReference>
<keyword evidence="8" id="KW-1185">Reference proteome</keyword>
<name>A0A4P9XXL7_9FUNG</name>
<dbReference type="GO" id="GO:0046961">
    <property type="term" value="F:proton-transporting ATPase activity, rotational mechanism"/>
    <property type="evidence" value="ECO:0007669"/>
    <property type="project" value="UniProtKB-UniRule"/>
</dbReference>
<comment type="function">
    <text evidence="5">Subunit of the V1 complex of vacuolar(H+)-ATPase (V-ATPase), a multisubunit enzyme composed of a peripheral complex (V1) that hydrolyzes ATP and a membrane integral complex (V0) that translocates protons. V-ATPase is responsible for acidifying and maintaining the pH of intracellular compartments.</text>
</comment>
<dbReference type="OrthoDB" id="10263554at2759"/>
<evidence type="ECO:0000256" key="5">
    <source>
        <dbReference type="PIRNR" id="PIRNR032184"/>
    </source>
</evidence>
<dbReference type="EMBL" id="KZ992426">
    <property type="protein sequence ID" value="RKP11128.1"/>
    <property type="molecule type" value="Genomic_DNA"/>
</dbReference>
<dbReference type="GO" id="GO:0000329">
    <property type="term" value="C:fungal-type vacuole membrane"/>
    <property type="evidence" value="ECO:0007669"/>
    <property type="project" value="TreeGrafter"/>
</dbReference>
<evidence type="ECO:0000313" key="7">
    <source>
        <dbReference type="EMBL" id="RKP11128.1"/>
    </source>
</evidence>
<dbReference type="STRING" id="78915.A0A4P9XXL7"/>
<dbReference type="Pfam" id="PF03224">
    <property type="entry name" value="V-ATPase_H_N"/>
    <property type="match status" value="1"/>
</dbReference>
<evidence type="ECO:0000256" key="3">
    <source>
        <dbReference type="ARBA" id="ARBA00022781"/>
    </source>
</evidence>
<dbReference type="PANTHER" id="PTHR10698:SF0">
    <property type="entry name" value="V-TYPE PROTON ATPASE SUBUNIT H"/>
    <property type="match status" value="1"/>
</dbReference>
<keyword evidence="4 5" id="KW-0406">Ion transport</keyword>
<accession>A0A4P9XXL7</accession>
<evidence type="ECO:0000259" key="6">
    <source>
        <dbReference type="Pfam" id="PF11698"/>
    </source>
</evidence>
<evidence type="ECO:0000256" key="1">
    <source>
        <dbReference type="ARBA" id="ARBA00008613"/>
    </source>
</evidence>
<dbReference type="Gene3D" id="1.25.10.10">
    <property type="entry name" value="Leucine-rich Repeat Variant"/>
    <property type="match status" value="1"/>
</dbReference>
<dbReference type="InterPro" id="IPR038497">
    <property type="entry name" value="ATPase_V1-cplx_hsu_C_sf"/>
</dbReference>
<sequence>MTSAAVTPPSALSNGSLDTDEPVLSTVFVTGNYLEERTGEIRSRGTPWESYHKAQLITETEQGLLRCYQRDTQENNDRYAALFISLLQKIVRTEPIQHILVLIDDMLNDDAGRVQLYLNLAKTNADLPYGPLLKWLDKDDEYISAKTAKILTLLICSAGRVPPQDFSALLDWLVKQLYNVRVKAAADLAAQLLSSLLHVHELRAQFYQTPRGMSAVMDALKRNKDNPQMQYQLISCIWLLSFEVEIAEDIDHTHGVISVLIEIAKHAIKEKVIRVSVATFRNLVEKALPFNLSSMLVHRLLPFCEQLLNRKFQDTDILEDVQVVRDQLQVEFQNISSFEVYVTELESGRLDWTPVHLSEHFWQQNVQRFNENDYALLKLLAQQLASATGSTELAVAAHDIGQYVKHCPQGKRILQDIGAKQRIMELMAHENPDVRYQALVAVQSLMVHAW</sequence>
<proteinExistence type="inferred from homology"/>
<keyword evidence="3 5" id="KW-0375">Hydrogen ion transport</keyword>
<evidence type="ECO:0000256" key="4">
    <source>
        <dbReference type="ARBA" id="ARBA00023065"/>
    </source>
</evidence>
<keyword evidence="2 5" id="KW-0813">Transport</keyword>
<dbReference type="PIRSF" id="PIRSF032184">
    <property type="entry name" value="ATPase_V1_H"/>
    <property type="match status" value="1"/>
</dbReference>
<dbReference type="InterPro" id="IPR011989">
    <property type="entry name" value="ARM-like"/>
</dbReference>
<gene>
    <name evidence="7" type="ORF">THASP1DRAFT_11953</name>
</gene>
<feature type="domain" description="ATPase V1 complex subunit H C-terminal" evidence="6">
    <location>
        <begin position="335"/>
        <end position="450"/>
    </location>
</feature>